<dbReference type="GO" id="GO:0140114">
    <property type="term" value="P:cellular detoxification of fluoride"/>
    <property type="evidence" value="ECO:0007669"/>
    <property type="project" value="UniProtKB-UniRule"/>
</dbReference>
<evidence type="ECO:0000256" key="8">
    <source>
        <dbReference type="ARBA" id="ARBA00023136"/>
    </source>
</evidence>
<sequence length="128" mass="13154">MSGMLRDFLAIGLGGALGTALRYLLSLGALSVLDRGFVFATVPANLLGAMLIGYLAASPLPAEWRPLLLTGFCGGFTTFSLFSLELLVLIGDGAMGLALAYGLGSVVVWVLACWAGFALGGRRGTDPA</sequence>
<evidence type="ECO:0000256" key="4">
    <source>
        <dbReference type="ARBA" id="ARBA00022692"/>
    </source>
</evidence>
<dbReference type="PANTHER" id="PTHR28259">
    <property type="entry name" value="FLUORIDE EXPORT PROTEIN 1-RELATED"/>
    <property type="match status" value="1"/>
</dbReference>
<keyword evidence="14" id="KW-1185">Reference proteome</keyword>
<comment type="function">
    <text evidence="12">Fluoride-specific ion channel. Important for reducing fluoride concentration in the cell, thus reducing its toxicity.</text>
</comment>
<evidence type="ECO:0000256" key="1">
    <source>
        <dbReference type="ARBA" id="ARBA00004651"/>
    </source>
</evidence>
<keyword evidence="2 12" id="KW-1003">Cell membrane</keyword>
<keyword evidence="3" id="KW-0997">Cell inner membrane</keyword>
<keyword evidence="5 12" id="KW-1133">Transmembrane helix</keyword>
<keyword evidence="7 12" id="KW-0406">Ion transport</keyword>
<protein>
    <recommendedName>
        <fullName evidence="12">Fluoride-specific ion channel FluC</fullName>
    </recommendedName>
</protein>
<keyword evidence="4 12" id="KW-0812">Transmembrane</keyword>
<feature type="transmembrane region" description="Helical" evidence="12">
    <location>
        <begin position="7"/>
        <end position="25"/>
    </location>
</feature>
<feature type="binding site" evidence="12">
    <location>
        <position position="77"/>
    </location>
    <ligand>
        <name>Na(+)</name>
        <dbReference type="ChEBI" id="CHEBI:29101"/>
        <note>structural</note>
    </ligand>
</feature>
<dbReference type="PANTHER" id="PTHR28259:SF1">
    <property type="entry name" value="FLUORIDE EXPORT PROTEIN 1-RELATED"/>
    <property type="match status" value="1"/>
</dbReference>
<dbReference type="Pfam" id="PF02537">
    <property type="entry name" value="CRCB"/>
    <property type="match status" value="1"/>
</dbReference>
<proteinExistence type="inferred from homology"/>
<evidence type="ECO:0000256" key="10">
    <source>
        <dbReference type="ARBA" id="ARBA00035120"/>
    </source>
</evidence>
<evidence type="ECO:0000256" key="9">
    <source>
        <dbReference type="ARBA" id="ARBA00023303"/>
    </source>
</evidence>
<evidence type="ECO:0000256" key="7">
    <source>
        <dbReference type="ARBA" id="ARBA00023065"/>
    </source>
</evidence>
<accession>A0A7Z0HYP5</accession>
<feature type="transmembrane region" description="Helical" evidence="12">
    <location>
        <begin position="37"/>
        <end position="55"/>
    </location>
</feature>
<keyword evidence="12" id="KW-0479">Metal-binding</keyword>
<dbReference type="Proteomes" id="UP000529417">
    <property type="component" value="Unassembled WGS sequence"/>
</dbReference>
<organism evidence="13 14">
    <name type="scientific">Rhabdonatronobacter sediminivivens</name>
    <dbReference type="NCBI Taxonomy" id="2743469"/>
    <lineage>
        <taxon>Bacteria</taxon>
        <taxon>Pseudomonadati</taxon>
        <taxon>Pseudomonadota</taxon>
        <taxon>Alphaproteobacteria</taxon>
        <taxon>Rhodobacterales</taxon>
        <taxon>Paracoccaceae</taxon>
        <taxon>Rhabdonatronobacter</taxon>
    </lineage>
</organism>
<dbReference type="HAMAP" id="MF_00454">
    <property type="entry name" value="FluC"/>
    <property type="match status" value="1"/>
</dbReference>
<comment type="caution">
    <text evidence="13">The sequence shown here is derived from an EMBL/GenBank/DDBJ whole genome shotgun (WGS) entry which is preliminary data.</text>
</comment>
<evidence type="ECO:0000256" key="5">
    <source>
        <dbReference type="ARBA" id="ARBA00022989"/>
    </source>
</evidence>
<comment type="activity regulation">
    <text evidence="12">Na(+) is not transported, but it plays an essential structural role and its presence is essential for fluoride channel function.</text>
</comment>
<feature type="transmembrane region" description="Helical" evidence="12">
    <location>
        <begin position="96"/>
        <end position="119"/>
    </location>
</feature>
<dbReference type="EMBL" id="JACBXS010000010">
    <property type="protein sequence ID" value="NYS24705.1"/>
    <property type="molecule type" value="Genomic_DNA"/>
</dbReference>
<dbReference type="GO" id="GO:0046872">
    <property type="term" value="F:metal ion binding"/>
    <property type="evidence" value="ECO:0007669"/>
    <property type="project" value="UniProtKB-KW"/>
</dbReference>
<dbReference type="InterPro" id="IPR003691">
    <property type="entry name" value="FluC"/>
</dbReference>
<feature type="binding site" evidence="12">
    <location>
        <position position="74"/>
    </location>
    <ligand>
        <name>Na(+)</name>
        <dbReference type="ChEBI" id="CHEBI:29101"/>
        <note>structural</note>
    </ligand>
</feature>
<reference evidence="13 14" key="1">
    <citation type="journal article" date="2000" name="Arch. Microbiol.">
        <title>Rhodobaca bogoriensis gen. nov. and sp. nov., an alkaliphilic purple nonsulfur bacterium from African Rift Valley soda lakes.</title>
        <authorList>
            <person name="Milford A.D."/>
            <person name="Achenbach L.A."/>
            <person name="Jung D.O."/>
            <person name="Madigan M.T."/>
        </authorList>
    </citation>
    <scope>NUCLEOTIDE SEQUENCE [LARGE SCALE GENOMIC DNA]</scope>
    <source>
        <strain evidence="13 14">2376</strain>
    </source>
</reference>
<dbReference type="GO" id="GO:0062054">
    <property type="term" value="F:fluoride channel activity"/>
    <property type="evidence" value="ECO:0007669"/>
    <property type="project" value="UniProtKB-UniRule"/>
</dbReference>
<evidence type="ECO:0000313" key="13">
    <source>
        <dbReference type="EMBL" id="NYS24705.1"/>
    </source>
</evidence>
<evidence type="ECO:0000256" key="11">
    <source>
        <dbReference type="ARBA" id="ARBA00035585"/>
    </source>
</evidence>
<comment type="catalytic activity">
    <reaction evidence="11">
        <text>fluoride(in) = fluoride(out)</text>
        <dbReference type="Rhea" id="RHEA:76159"/>
        <dbReference type="ChEBI" id="CHEBI:17051"/>
    </reaction>
    <physiologicalReaction direction="left-to-right" evidence="11">
        <dbReference type="Rhea" id="RHEA:76160"/>
    </physiologicalReaction>
</comment>
<evidence type="ECO:0000256" key="6">
    <source>
        <dbReference type="ARBA" id="ARBA00023053"/>
    </source>
</evidence>
<evidence type="ECO:0000313" key="14">
    <source>
        <dbReference type="Proteomes" id="UP000529417"/>
    </source>
</evidence>
<keyword evidence="8 12" id="KW-0472">Membrane</keyword>
<name>A0A7Z0HYP5_9RHOB</name>
<evidence type="ECO:0000256" key="2">
    <source>
        <dbReference type="ARBA" id="ARBA00022475"/>
    </source>
</evidence>
<dbReference type="GO" id="GO:0005886">
    <property type="term" value="C:plasma membrane"/>
    <property type="evidence" value="ECO:0007669"/>
    <property type="project" value="UniProtKB-SubCell"/>
</dbReference>
<gene>
    <name evidence="12" type="primary">fluC</name>
    <name evidence="12" type="synonym">crcB</name>
    <name evidence="13" type="ORF">HUK65_06835</name>
</gene>
<keyword evidence="9 12" id="KW-0407">Ion channel</keyword>
<evidence type="ECO:0000256" key="3">
    <source>
        <dbReference type="ARBA" id="ARBA00022519"/>
    </source>
</evidence>
<dbReference type="AlphaFoldDB" id="A0A7Z0HYP5"/>
<comment type="similarity">
    <text evidence="10 12">Belongs to the fluoride channel Fluc/FEX (TC 1.A.43) family.</text>
</comment>
<keyword evidence="6 12" id="KW-0915">Sodium</keyword>
<feature type="transmembrane region" description="Helical" evidence="12">
    <location>
        <begin position="67"/>
        <end position="90"/>
    </location>
</feature>
<keyword evidence="12" id="KW-0813">Transport</keyword>
<evidence type="ECO:0000256" key="12">
    <source>
        <dbReference type="HAMAP-Rule" id="MF_00454"/>
    </source>
</evidence>
<comment type="subcellular location">
    <subcellularLocation>
        <location evidence="1 12">Cell membrane</location>
        <topology evidence="1 12">Multi-pass membrane protein</topology>
    </subcellularLocation>
</comment>